<organism evidence="4">
    <name type="scientific">Streptomyces iranensis</name>
    <dbReference type="NCBI Taxonomy" id="576784"/>
    <lineage>
        <taxon>Bacteria</taxon>
        <taxon>Bacillati</taxon>
        <taxon>Actinomycetota</taxon>
        <taxon>Actinomycetes</taxon>
        <taxon>Kitasatosporales</taxon>
        <taxon>Streptomycetaceae</taxon>
        <taxon>Streptomyces</taxon>
        <taxon>Streptomyces violaceusniger group</taxon>
    </lineage>
</organism>
<dbReference type="Pfam" id="PF00440">
    <property type="entry name" value="TetR_N"/>
    <property type="match status" value="1"/>
</dbReference>
<dbReference type="EMBL" id="JAGGLR010000029">
    <property type="protein sequence ID" value="MBP2067208.1"/>
    <property type="molecule type" value="Genomic_DNA"/>
</dbReference>
<dbReference type="Proteomes" id="UP000756710">
    <property type="component" value="Unassembled WGS sequence"/>
</dbReference>
<feature type="domain" description="HTH tetR-type" evidence="3">
    <location>
        <begin position="12"/>
        <end position="73"/>
    </location>
</feature>
<dbReference type="Pfam" id="PF17929">
    <property type="entry name" value="TetR_C_34"/>
    <property type="match status" value="1"/>
</dbReference>
<dbReference type="InterPro" id="IPR001647">
    <property type="entry name" value="HTH_TetR"/>
</dbReference>
<evidence type="ECO:0000313" key="4">
    <source>
        <dbReference type="EMBL" id="CDR07132.1"/>
    </source>
</evidence>
<evidence type="ECO:0000256" key="1">
    <source>
        <dbReference type="ARBA" id="ARBA00023125"/>
    </source>
</evidence>
<sequence length="214" mass="23195">MHQRARSAEDKARRADDLLKAAEALARELGGVRYVTLAAVTERAGLHRTGVRRYYASKEELLLELAERGWGQWRDAIKSAVAGRVGLGPAQTAAVVSETLVALPVFCDLLTHVTLYLEGDVDIERARRYKTNSFAAHDEIAATLDHASTMSVERIAGLLAAAIMLAAGLWQVSHPTPTLAALYEQVPRWGHVALDFAPRLTSLLEACAVGLGET</sequence>
<proteinExistence type="predicted"/>
<dbReference type="EMBL" id="LK022848">
    <property type="protein sequence ID" value="CDR07132.1"/>
    <property type="molecule type" value="Genomic_DNA"/>
</dbReference>
<reference evidence="4" key="1">
    <citation type="submission" date="2014-05" db="EMBL/GenBank/DDBJ databases">
        <authorList>
            <person name="Horn Fabian"/>
        </authorList>
    </citation>
    <scope>NUCLEOTIDE SEQUENCE</scope>
</reference>
<evidence type="ECO:0000259" key="3">
    <source>
        <dbReference type="PROSITE" id="PS50977"/>
    </source>
</evidence>
<dbReference type="InterPro" id="IPR009057">
    <property type="entry name" value="Homeodomain-like_sf"/>
</dbReference>
<dbReference type="AlphaFoldDB" id="A0A060ZMV2"/>
<evidence type="ECO:0000256" key="2">
    <source>
        <dbReference type="PROSITE-ProRule" id="PRU00335"/>
    </source>
</evidence>
<dbReference type="Gene3D" id="1.10.357.10">
    <property type="entry name" value="Tetracycline Repressor, domain 2"/>
    <property type="match status" value="1"/>
</dbReference>
<dbReference type="SUPFAM" id="SSF46689">
    <property type="entry name" value="Homeodomain-like"/>
    <property type="match status" value="1"/>
</dbReference>
<keyword evidence="6" id="KW-1185">Reference proteome</keyword>
<evidence type="ECO:0000313" key="6">
    <source>
        <dbReference type="Proteomes" id="UP000756710"/>
    </source>
</evidence>
<dbReference type="GO" id="GO:0003677">
    <property type="term" value="F:DNA binding"/>
    <property type="evidence" value="ECO:0007669"/>
    <property type="project" value="UniProtKB-UniRule"/>
</dbReference>
<dbReference type="HOGENOM" id="CLU_092792_1_1_11"/>
<accession>A0A060ZMV2</accession>
<dbReference type="RefSeq" id="WP_107073303.1">
    <property type="nucleotide sequence ID" value="NZ_BAABDR010000003.1"/>
</dbReference>
<dbReference type="InterPro" id="IPR041483">
    <property type="entry name" value="TetR_C_34"/>
</dbReference>
<reference evidence="5 6" key="2">
    <citation type="submission" date="2021-03" db="EMBL/GenBank/DDBJ databases">
        <title>Genomic Encyclopedia of Type Strains, Phase IV (KMG-IV): sequencing the most valuable type-strain genomes for metagenomic binning, comparative biology and taxonomic classification.</title>
        <authorList>
            <person name="Goeker M."/>
        </authorList>
    </citation>
    <scope>NUCLEOTIDE SEQUENCE [LARGE SCALE GENOMIC DNA]</scope>
    <source>
        <strain evidence="5 6">DSM 41954</strain>
    </source>
</reference>
<protein>
    <submittedName>
        <fullName evidence="5">AcrR family transcriptional regulator</fullName>
    </submittedName>
    <submittedName>
        <fullName evidence="4">Regulatory protein TetR</fullName>
    </submittedName>
</protein>
<dbReference type="PROSITE" id="PS50977">
    <property type="entry name" value="HTH_TETR_2"/>
    <property type="match status" value="1"/>
</dbReference>
<gene>
    <name evidence="5" type="ORF">J2Z30_008274</name>
    <name evidence="4" type="ORF">SIRAN3913</name>
</gene>
<evidence type="ECO:0000313" key="5">
    <source>
        <dbReference type="EMBL" id="MBP2067208.1"/>
    </source>
</evidence>
<name>A0A060ZMV2_9ACTN</name>
<feature type="DNA-binding region" description="H-T-H motif" evidence="2">
    <location>
        <begin position="36"/>
        <end position="55"/>
    </location>
</feature>
<keyword evidence="1 2" id="KW-0238">DNA-binding</keyword>